<evidence type="ECO:0000313" key="10">
    <source>
        <dbReference type="Proteomes" id="UP000011083"/>
    </source>
</evidence>
<feature type="compositionally biased region" description="Acidic residues" evidence="7">
    <location>
        <begin position="59"/>
        <end position="71"/>
    </location>
</feature>
<protein>
    <submittedName>
        <fullName evidence="9">Jumonji domain containing 5, putative</fullName>
    </submittedName>
</protein>
<keyword evidence="10" id="KW-1185">Reference proteome</keyword>
<dbReference type="Gene3D" id="2.60.120.650">
    <property type="entry name" value="Cupin"/>
    <property type="match status" value="1"/>
</dbReference>
<dbReference type="SMART" id="SM00558">
    <property type="entry name" value="JmjC"/>
    <property type="match status" value="1"/>
</dbReference>
<dbReference type="KEGG" id="acan:ACA1_337970"/>
<evidence type="ECO:0000256" key="5">
    <source>
        <dbReference type="ARBA" id="ARBA00023004"/>
    </source>
</evidence>
<reference evidence="9 10" key="1">
    <citation type="journal article" date="2013" name="Genome Biol.">
        <title>Genome of Acanthamoeba castellanii highlights extensive lateral gene transfer and early evolution of tyrosine kinase signaling.</title>
        <authorList>
            <person name="Clarke M."/>
            <person name="Lohan A.J."/>
            <person name="Liu B."/>
            <person name="Lagkouvardos I."/>
            <person name="Roy S."/>
            <person name="Zafar N."/>
            <person name="Bertelli C."/>
            <person name="Schilde C."/>
            <person name="Kianianmomeni A."/>
            <person name="Burglin T.R."/>
            <person name="Frech C."/>
            <person name="Turcotte B."/>
            <person name="Kopec K.O."/>
            <person name="Synnott J.M."/>
            <person name="Choo C."/>
            <person name="Paponov I."/>
            <person name="Finkler A."/>
            <person name="Soon Heng Tan C."/>
            <person name="Hutchins A.P."/>
            <person name="Weinmeier T."/>
            <person name="Rattei T."/>
            <person name="Chu J.S."/>
            <person name="Gimenez G."/>
            <person name="Irimia M."/>
            <person name="Rigden D.J."/>
            <person name="Fitzpatrick D.A."/>
            <person name="Lorenzo-Morales J."/>
            <person name="Bateman A."/>
            <person name="Chiu C.H."/>
            <person name="Tang P."/>
            <person name="Hegemann P."/>
            <person name="Fromm H."/>
            <person name="Raoult D."/>
            <person name="Greub G."/>
            <person name="Miranda-Saavedra D."/>
            <person name="Chen N."/>
            <person name="Nash P."/>
            <person name="Ginger M.L."/>
            <person name="Horn M."/>
            <person name="Schaap P."/>
            <person name="Caler L."/>
            <person name="Loftus B."/>
        </authorList>
    </citation>
    <scope>NUCLEOTIDE SEQUENCE [LARGE SCALE GENOMIC DNA]</scope>
    <source>
        <strain evidence="9 10">Neff</strain>
    </source>
</reference>
<organism evidence="9 10">
    <name type="scientific">Acanthamoeba castellanii (strain ATCC 30010 / Neff)</name>
    <dbReference type="NCBI Taxonomy" id="1257118"/>
    <lineage>
        <taxon>Eukaryota</taxon>
        <taxon>Amoebozoa</taxon>
        <taxon>Discosea</taxon>
        <taxon>Longamoebia</taxon>
        <taxon>Centramoebida</taxon>
        <taxon>Acanthamoebidae</taxon>
        <taxon>Acanthamoeba</taxon>
    </lineage>
</organism>
<evidence type="ECO:0000256" key="7">
    <source>
        <dbReference type="SAM" id="MobiDB-lite"/>
    </source>
</evidence>
<dbReference type="InterPro" id="IPR041667">
    <property type="entry name" value="Cupin_8"/>
</dbReference>
<accession>L8GCM4</accession>
<dbReference type="SUPFAM" id="SSF51197">
    <property type="entry name" value="Clavaminate synthase-like"/>
    <property type="match status" value="1"/>
</dbReference>
<comment type="cofactor">
    <cofactor evidence="1">
        <name>Fe(2+)</name>
        <dbReference type="ChEBI" id="CHEBI:29033"/>
    </cofactor>
</comment>
<evidence type="ECO:0000256" key="2">
    <source>
        <dbReference type="ARBA" id="ARBA00004123"/>
    </source>
</evidence>
<dbReference type="GeneID" id="14911357"/>
<evidence type="ECO:0000256" key="3">
    <source>
        <dbReference type="ARBA" id="ARBA00022723"/>
    </source>
</evidence>
<evidence type="ECO:0000259" key="8">
    <source>
        <dbReference type="PROSITE" id="PS51184"/>
    </source>
</evidence>
<name>L8GCM4_ACACF</name>
<dbReference type="OrthoDB" id="47172at2759"/>
<dbReference type="RefSeq" id="XP_004332953.1">
    <property type="nucleotide sequence ID" value="XM_004332905.1"/>
</dbReference>
<keyword evidence="6" id="KW-0539">Nucleus</keyword>
<dbReference type="GO" id="GO:0046872">
    <property type="term" value="F:metal ion binding"/>
    <property type="evidence" value="ECO:0007669"/>
    <property type="project" value="UniProtKB-KW"/>
</dbReference>
<evidence type="ECO:0000313" key="9">
    <source>
        <dbReference type="EMBL" id="ELR10940.1"/>
    </source>
</evidence>
<sequence>MPRELWDQLHELIGHCQTKWREQMTMAPSHGADGRSSPPQGPTTSERKATDTQPTQVGEENEDEDEEEGEEEGGKRFKLDLQPVERIRRPSMERFLRDYMQKGVPVIITGGMDGWPAMNERAWANLDYLKSIAGPRTVPVEVGTHYLHPEWSQKLMTFAQFIDNHVTNSQVPATNRGYLAQARPGKDRGGPRQRLSDEHCRLRIELFELVPELQRDFGLPDYCGLGQGEDIKIQAWFGPKGTVSPLHEDPYHNLLAQVVGRKRIRLYSPHNTPFLYPHTGKTLKNTSQIDVERPDLERFPLFAQAQGEELVLEAGEMLYLPPHYWHFVRSLSVSFSISFWFD</sequence>
<feature type="domain" description="JmjC" evidence="8">
    <location>
        <begin position="191"/>
        <end position="342"/>
    </location>
</feature>
<dbReference type="Proteomes" id="UP000011083">
    <property type="component" value="Unassembled WGS sequence"/>
</dbReference>
<keyword evidence="5" id="KW-0408">Iron</keyword>
<evidence type="ECO:0000256" key="6">
    <source>
        <dbReference type="ARBA" id="ARBA00023242"/>
    </source>
</evidence>
<keyword evidence="3" id="KW-0479">Metal-binding</keyword>
<dbReference type="Pfam" id="PF13621">
    <property type="entry name" value="Cupin_8"/>
    <property type="match status" value="1"/>
</dbReference>
<gene>
    <name evidence="9" type="ORF">ACA1_337970</name>
</gene>
<dbReference type="PROSITE" id="PS51184">
    <property type="entry name" value="JMJC"/>
    <property type="match status" value="1"/>
</dbReference>
<dbReference type="STRING" id="1257118.L8GCM4"/>
<evidence type="ECO:0000256" key="4">
    <source>
        <dbReference type="ARBA" id="ARBA00023002"/>
    </source>
</evidence>
<dbReference type="AlphaFoldDB" id="L8GCM4"/>
<dbReference type="InterPro" id="IPR003347">
    <property type="entry name" value="JmjC_dom"/>
</dbReference>
<dbReference type="GO" id="GO:0051864">
    <property type="term" value="F:histone H3K36 demethylase activity"/>
    <property type="evidence" value="ECO:0007669"/>
    <property type="project" value="TreeGrafter"/>
</dbReference>
<dbReference type="PANTHER" id="PTHR12461">
    <property type="entry name" value="HYPOXIA-INDUCIBLE FACTOR 1 ALPHA INHIBITOR-RELATED"/>
    <property type="match status" value="1"/>
</dbReference>
<comment type="subcellular location">
    <subcellularLocation>
        <location evidence="2">Nucleus</location>
    </subcellularLocation>
</comment>
<proteinExistence type="predicted"/>
<feature type="region of interest" description="Disordered" evidence="7">
    <location>
        <begin position="22"/>
        <end position="79"/>
    </location>
</feature>
<dbReference type="VEuPathDB" id="AmoebaDB:ACA1_337970"/>
<dbReference type="EMBL" id="KB008170">
    <property type="protein sequence ID" value="ELR10940.1"/>
    <property type="molecule type" value="Genomic_DNA"/>
</dbReference>
<dbReference type="OMA" id="PKLYWHY"/>
<evidence type="ECO:0000256" key="1">
    <source>
        <dbReference type="ARBA" id="ARBA00001954"/>
    </source>
</evidence>
<keyword evidence="4" id="KW-0560">Oxidoreductase</keyword>
<dbReference type="PANTHER" id="PTHR12461:SF106">
    <property type="entry name" value="BIFUNCTIONAL PEPTIDASE AND ARGINYL-HYDROXYLASE JMJD5"/>
    <property type="match status" value="1"/>
</dbReference>
<dbReference type="GO" id="GO:0005634">
    <property type="term" value="C:nucleus"/>
    <property type="evidence" value="ECO:0007669"/>
    <property type="project" value="UniProtKB-SubCell"/>
</dbReference>